<dbReference type="EMBL" id="WAIE01000010">
    <property type="protein sequence ID" value="KAB1438823.1"/>
    <property type="molecule type" value="Genomic_DNA"/>
</dbReference>
<dbReference type="Gene3D" id="3.40.50.2300">
    <property type="match status" value="2"/>
</dbReference>
<organism evidence="2 3">
    <name type="scientific">Pseudodesulfovibrio senegalensis</name>
    <dbReference type="NCBI Taxonomy" id="1721087"/>
    <lineage>
        <taxon>Bacteria</taxon>
        <taxon>Pseudomonadati</taxon>
        <taxon>Thermodesulfobacteriota</taxon>
        <taxon>Desulfovibrionia</taxon>
        <taxon>Desulfovibrionales</taxon>
        <taxon>Desulfovibrionaceae</taxon>
    </lineage>
</organism>
<dbReference type="PANTHER" id="PTHR35271">
    <property type="entry name" value="ABC TRANSPORTER, SUBSTRATE-BINDING LIPOPROTEIN-RELATED"/>
    <property type="match status" value="1"/>
</dbReference>
<name>A0A6N6MWV9_9BACT</name>
<gene>
    <name evidence="2" type="ORF">F8A88_15305</name>
</gene>
<evidence type="ECO:0008006" key="4">
    <source>
        <dbReference type="Google" id="ProtNLM"/>
    </source>
</evidence>
<evidence type="ECO:0000313" key="2">
    <source>
        <dbReference type="EMBL" id="KAB1438823.1"/>
    </source>
</evidence>
<comment type="caution">
    <text evidence="2">The sequence shown here is derived from an EMBL/GenBank/DDBJ whole genome shotgun (WGS) entry which is preliminary data.</text>
</comment>
<dbReference type="AlphaFoldDB" id="A0A6N6MWV9"/>
<dbReference type="InterPro" id="IPR007487">
    <property type="entry name" value="ABC_transpt-TYRBP-like"/>
</dbReference>
<feature type="transmembrane region" description="Helical" evidence="1">
    <location>
        <begin position="40"/>
        <end position="59"/>
    </location>
</feature>
<protein>
    <recommendedName>
        <fullName evidence="4">ABC transporter substrate-binding protein</fullName>
    </recommendedName>
</protein>
<sequence>MYGRAIKYCSQGMVSGFIKRSNGRRVSACLDTASGVGMRFGYFFFGIVVVLFATSAVAGQERVFVIHSYHEGMPWTTQCNQGLEAVFPDDMVVEYCYLDTKRIPESRFARMAEAAMERVRTFRPDLIMLGDDNALALLWKPLSDYGTPVVFFGINKNLRRYFKELPANMTGILERLPLFPWIRYLKEVMPEAAKALVLMDSSRTAMAIRDATFGGRINVSVEGVHVDYMIAADWDVWKEAMLGATEYDFILMPVFHAFRDSRGEHVSVGRVVRWASENSPVPVFASQDYAVGDDGVVGAYVISGEEHGRMAAELALGILDLKSPRLPLVNGSQKGQFVFNRRQLQRFGLVLPLEIEKRTIYRSSIGQ</sequence>
<dbReference type="Proteomes" id="UP000438699">
    <property type="component" value="Unassembled WGS sequence"/>
</dbReference>
<evidence type="ECO:0000313" key="3">
    <source>
        <dbReference type="Proteomes" id="UP000438699"/>
    </source>
</evidence>
<accession>A0A6N6MWV9</accession>
<keyword evidence="1" id="KW-1133">Transmembrane helix</keyword>
<reference evidence="2 3" key="1">
    <citation type="journal article" date="2017" name="Int. J. Syst. Evol. Microbiol.">
        <title>Desulfovibrio senegalensis sp. nov., a mesophilic sulfate reducer isolated from marine sediment.</title>
        <authorList>
            <person name="Thioye A."/>
            <person name="Gam Z.B.A."/>
            <person name="Mbengue M."/>
            <person name="Cayol J.L."/>
            <person name="Joseph-Bartoli M."/>
            <person name="Toure-Kane C."/>
            <person name="Labat M."/>
        </authorList>
    </citation>
    <scope>NUCLEOTIDE SEQUENCE [LARGE SCALE GENOMIC DNA]</scope>
    <source>
        <strain evidence="2 3">DSM 101509</strain>
    </source>
</reference>
<keyword evidence="3" id="KW-1185">Reference proteome</keyword>
<proteinExistence type="predicted"/>
<keyword evidence="1" id="KW-0812">Transmembrane</keyword>
<keyword evidence="1" id="KW-0472">Membrane</keyword>
<dbReference type="PANTHER" id="PTHR35271:SF1">
    <property type="entry name" value="ABC TRANSPORTER, SUBSTRATE-BINDING LIPOPROTEIN"/>
    <property type="match status" value="1"/>
</dbReference>
<evidence type="ECO:0000256" key="1">
    <source>
        <dbReference type="SAM" id="Phobius"/>
    </source>
</evidence>